<keyword evidence="5 9" id="KW-1133">Transmembrane helix</keyword>
<dbReference type="OrthoDB" id="6339427at2759"/>
<evidence type="ECO:0000256" key="4">
    <source>
        <dbReference type="ARBA" id="ARBA00022692"/>
    </source>
</evidence>
<dbReference type="PANTHER" id="PTHR48020:SF4">
    <property type="entry name" value="SYMPORT, PUTATIVE (AFU_ORTHOLOGUE AFUA_3G11790)-RELATED"/>
    <property type="match status" value="1"/>
</dbReference>
<dbReference type="PANTHER" id="PTHR48020">
    <property type="entry name" value="PROTON MYO-INOSITOL COTRANSPORTER"/>
    <property type="match status" value="1"/>
</dbReference>
<dbReference type="SUPFAM" id="SSF103473">
    <property type="entry name" value="MFS general substrate transporter"/>
    <property type="match status" value="1"/>
</dbReference>
<feature type="transmembrane region" description="Helical" evidence="9">
    <location>
        <begin position="391"/>
        <end position="411"/>
    </location>
</feature>
<evidence type="ECO:0000313" key="12">
    <source>
        <dbReference type="Proteomes" id="UP000192578"/>
    </source>
</evidence>
<feature type="transmembrane region" description="Helical" evidence="9">
    <location>
        <begin position="237"/>
        <end position="258"/>
    </location>
</feature>
<keyword evidence="12" id="KW-1185">Reference proteome</keyword>
<proteinExistence type="inferred from homology"/>
<dbReference type="GO" id="GO:0022857">
    <property type="term" value="F:transmembrane transporter activity"/>
    <property type="evidence" value="ECO:0007669"/>
    <property type="project" value="InterPro"/>
</dbReference>
<dbReference type="InterPro" id="IPR005828">
    <property type="entry name" value="MFS_sugar_transport-like"/>
</dbReference>
<dbReference type="InterPro" id="IPR020846">
    <property type="entry name" value="MFS_dom"/>
</dbReference>
<evidence type="ECO:0000259" key="10">
    <source>
        <dbReference type="PROSITE" id="PS50850"/>
    </source>
</evidence>
<feature type="compositionally biased region" description="Basic and acidic residues" evidence="8">
    <location>
        <begin position="12"/>
        <end position="24"/>
    </location>
</feature>
<keyword evidence="6 9" id="KW-0472">Membrane</keyword>
<evidence type="ECO:0000256" key="8">
    <source>
        <dbReference type="SAM" id="MobiDB-lite"/>
    </source>
</evidence>
<dbReference type="InterPro" id="IPR005829">
    <property type="entry name" value="Sugar_transporter_CS"/>
</dbReference>
<dbReference type="PROSITE" id="PS50850">
    <property type="entry name" value="MFS"/>
    <property type="match status" value="1"/>
</dbReference>
<gene>
    <name evidence="11" type="ORF">BV898_01973</name>
</gene>
<feature type="transmembrane region" description="Helical" evidence="9">
    <location>
        <begin position="177"/>
        <end position="195"/>
    </location>
</feature>
<dbReference type="AlphaFoldDB" id="A0A1W0X8Z5"/>
<evidence type="ECO:0000256" key="1">
    <source>
        <dbReference type="ARBA" id="ARBA00004141"/>
    </source>
</evidence>
<organism evidence="11 12">
    <name type="scientific">Hypsibius exemplaris</name>
    <name type="common">Freshwater tardigrade</name>
    <dbReference type="NCBI Taxonomy" id="2072580"/>
    <lineage>
        <taxon>Eukaryota</taxon>
        <taxon>Metazoa</taxon>
        <taxon>Ecdysozoa</taxon>
        <taxon>Tardigrada</taxon>
        <taxon>Eutardigrada</taxon>
        <taxon>Parachela</taxon>
        <taxon>Hypsibioidea</taxon>
        <taxon>Hypsibiidae</taxon>
        <taxon>Hypsibius</taxon>
    </lineage>
</organism>
<dbReference type="NCBIfam" id="TIGR00879">
    <property type="entry name" value="SP"/>
    <property type="match status" value="1"/>
</dbReference>
<keyword evidence="4 9" id="KW-0812">Transmembrane</keyword>
<evidence type="ECO:0000256" key="5">
    <source>
        <dbReference type="ARBA" id="ARBA00022989"/>
    </source>
</evidence>
<evidence type="ECO:0000256" key="3">
    <source>
        <dbReference type="ARBA" id="ARBA00022448"/>
    </source>
</evidence>
<dbReference type="FunFam" id="1.20.1250.20:FF:000100">
    <property type="entry name" value="MFS sugar transporter, putative"/>
    <property type="match status" value="1"/>
</dbReference>
<dbReference type="PROSITE" id="PS00217">
    <property type="entry name" value="SUGAR_TRANSPORT_2"/>
    <property type="match status" value="1"/>
</dbReference>
<name>A0A1W0X8Z5_HYPEX</name>
<protein>
    <submittedName>
        <fullName evidence="11">Polyol transporter 5</fullName>
    </submittedName>
</protein>
<feature type="transmembrane region" description="Helical" evidence="9">
    <location>
        <begin position="451"/>
        <end position="468"/>
    </location>
</feature>
<evidence type="ECO:0000256" key="9">
    <source>
        <dbReference type="SAM" id="Phobius"/>
    </source>
</evidence>
<keyword evidence="3 7" id="KW-0813">Transport</keyword>
<dbReference type="InterPro" id="IPR036259">
    <property type="entry name" value="MFS_trans_sf"/>
</dbReference>
<sequence length="623" mass="69606">MSGHFNGGLSKQQDHELGHAEKHPPSSKLKNPLAGIPYDKLMSDVEQFAKDKEMTHILPLLRKGALVAQNPSAFESMPELEPDERKVLREEITHKWRQPFSLYATIATCSIGAAVQGWDQTGSNGANLSFPEEFGINTTSTRDTFLVGLVNAAPYIAAAFLGCWISDPLNFHFGRRGTIFFSAIFCLVSVIGAAFTRNWYELFVTRVILGIGMGSKASTTSVYAAENSPALIRGSLCVTWQMWTAFGIFLGFCANLSVYQVPDIAWRLQLGSAFIPAVPLALGIYFCPESPRWYIKKNRFADAYRSLCRLRRIPLQAARDLYQVHAQLEVEKLIIGKSNYVTRFIDLFRVPRLRRATLASGTVMLAQQMCGINIIAFYSSTIFVEAGASTLSALLASWGFGLVNFVFAFPALRTIDTFGRRTLLLFTFPQMAWTLLAAGFCFFIPKENPAHLGLIALFIFLFAAFYSPGEGPVPYTYSAEVFPLSHREVGMAWAVATNLFWAAVLSITFPNMLAAFTVTGAFGFYAALNMCALVMIFLWVPETKQRTLEELDYVFSVPTSKHIHYQVTKMLPYYFRRYLCCNKRAYVEPLFKFESDATPARQQKTDFEMAGKTEKTGQTAGSL</sequence>
<evidence type="ECO:0000313" key="11">
    <source>
        <dbReference type="EMBL" id="OQV24016.1"/>
    </source>
</evidence>
<dbReference type="Pfam" id="PF00083">
    <property type="entry name" value="Sugar_tr"/>
    <property type="match status" value="1"/>
</dbReference>
<dbReference type="GO" id="GO:0016020">
    <property type="term" value="C:membrane"/>
    <property type="evidence" value="ECO:0007669"/>
    <property type="project" value="UniProtKB-SubCell"/>
</dbReference>
<comment type="similarity">
    <text evidence="2 7">Belongs to the major facilitator superfamily. Sugar transporter (TC 2.A.1.1) family.</text>
</comment>
<reference evidence="12" key="1">
    <citation type="submission" date="2017-01" db="EMBL/GenBank/DDBJ databases">
        <title>Comparative genomics of anhydrobiosis in the tardigrade Hypsibius dujardini.</title>
        <authorList>
            <person name="Yoshida Y."/>
            <person name="Koutsovoulos G."/>
            <person name="Laetsch D."/>
            <person name="Stevens L."/>
            <person name="Kumar S."/>
            <person name="Horikawa D."/>
            <person name="Ishino K."/>
            <person name="Komine S."/>
            <person name="Tomita M."/>
            <person name="Blaxter M."/>
            <person name="Arakawa K."/>
        </authorList>
    </citation>
    <scope>NUCLEOTIDE SEQUENCE [LARGE SCALE GENOMIC DNA]</scope>
    <source>
        <strain evidence="12">Z151</strain>
    </source>
</reference>
<dbReference type="Proteomes" id="UP000192578">
    <property type="component" value="Unassembled WGS sequence"/>
</dbReference>
<comment type="caution">
    <text evidence="11">The sequence shown here is derived from an EMBL/GenBank/DDBJ whole genome shotgun (WGS) entry which is preliminary data.</text>
</comment>
<evidence type="ECO:0000256" key="7">
    <source>
        <dbReference type="RuleBase" id="RU003346"/>
    </source>
</evidence>
<dbReference type="Gene3D" id="1.20.1250.20">
    <property type="entry name" value="MFS general substrate transporter like domains"/>
    <property type="match status" value="1"/>
</dbReference>
<dbReference type="PRINTS" id="PR00171">
    <property type="entry name" value="SUGRTRNSPORT"/>
</dbReference>
<comment type="subcellular location">
    <subcellularLocation>
        <location evidence="1">Membrane</location>
        <topology evidence="1">Multi-pass membrane protein</topology>
    </subcellularLocation>
</comment>
<feature type="transmembrane region" description="Helical" evidence="9">
    <location>
        <begin position="489"/>
        <end position="509"/>
    </location>
</feature>
<feature type="transmembrane region" description="Helical" evidence="9">
    <location>
        <begin position="145"/>
        <end position="165"/>
    </location>
</feature>
<dbReference type="InterPro" id="IPR050814">
    <property type="entry name" value="Myo-inositol_Transporter"/>
</dbReference>
<feature type="transmembrane region" description="Helical" evidence="9">
    <location>
        <begin position="207"/>
        <end position="225"/>
    </location>
</feature>
<feature type="region of interest" description="Disordered" evidence="8">
    <location>
        <begin position="1"/>
        <end position="33"/>
    </location>
</feature>
<feature type="transmembrane region" description="Helical" evidence="9">
    <location>
        <begin position="423"/>
        <end position="445"/>
    </location>
</feature>
<evidence type="ECO:0000256" key="6">
    <source>
        <dbReference type="ARBA" id="ARBA00023136"/>
    </source>
</evidence>
<dbReference type="EMBL" id="MTYJ01000008">
    <property type="protein sequence ID" value="OQV24016.1"/>
    <property type="molecule type" value="Genomic_DNA"/>
</dbReference>
<feature type="transmembrane region" description="Helical" evidence="9">
    <location>
        <begin position="515"/>
        <end position="540"/>
    </location>
</feature>
<feature type="transmembrane region" description="Helical" evidence="9">
    <location>
        <begin position="358"/>
        <end position="379"/>
    </location>
</feature>
<accession>A0A1W0X8Z5</accession>
<dbReference type="InterPro" id="IPR003663">
    <property type="entry name" value="Sugar/inositol_transpt"/>
</dbReference>
<evidence type="ECO:0000256" key="2">
    <source>
        <dbReference type="ARBA" id="ARBA00010992"/>
    </source>
</evidence>
<feature type="domain" description="Major facilitator superfamily (MFS) profile" evidence="10">
    <location>
        <begin position="105"/>
        <end position="544"/>
    </location>
</feature>
<feature type="transmembrane region" description="Helical" evidence="9">
    <location>
        <begin position="264"/>
        <end position="287"/>
    </location>
</feature>